<dbReference type="Gene3D" id="4.10.280.10">
    <property type="entry name" value="Helix-loop-helix DNA-binding domain"/>
    <property type="match status" value="1"/>
</dbReference>
<dbReference type="PROSITE" id="PS50888">
    <property type="entry name" value="BHLH"/>
    <property type="match status" value="1"/>
</dbReference>
<dbReference type="CDD" id="cd11422">
    <property type="entry name" value="bHLH_TS_FIGLA"/>
    <property type="match status" value="1"/>
</dbReference>
<dbReference type="InterPro" id="IPR050283">
    <property type="entry name" value="E-box_TF_Regulators"/>
</dbReference>
<dbReference type="GO" id="GO:0000977">
    <property type="term" value="F:RNA polymerase II transcription regulatory region sequence-specific DNA binding"/>
    <property type="evidence" value="ECO:0007669"/>
    <property type="project" value="TreeGrafter"/>
</dbReference>
<keyword evidence="3" id="KW-1185">Reference proteome</keyword>
<dbReference type="EMBL" id="CAJRST010011112">
    <property type="protein sequence ID" value="CAG5919913.1"/>
    <property type="molecule type" value="Genomic_DNA"/>
</dbReference>
<dbReference type="PANTHER" id="PTHR23349">
    <property type="entry name" value="BASIC HELIX-LOOP-HELIX TRANSCRIPTION FACTOR, TWIST"/>
    <property type="match status" value="1"/>
</dbReference>
<name>A0A8S4AXJ0_9TELE</name>
<evidence type="ECO:0000259" key="1">
    <source>
        <dbReference type="PROSITE" id="PS50888"/>
    </source>
</evidence>
<dbReference type="Proteomes" id="UP000677803">
    <property type="component" value="Unassembled WGS sequence"/>
</dbReference>
<dbReference type="GO" id="GO:0032502">
    <property type="term" value="P:developmental process"/>
    <property type="evidence" value="ECO:0007669"/>
    <property type="project" value="TreeGrafter"/>
</dbReference>
<dbReference type="PANTHER" id="PTHR23349:SF57">
    <property type="entry name" value="FACTOR IN THE GERMLINE ALPHA"/>
    <property type="match status" value="1"/>
</dbReference>
<sequence length="214" mass="24517">MQRLAQVCASALQKVDMKVPEAELMSDILKRLTGESALPFYSSIEKFKRGRDGVYFVAEDFHETVKKRELVNAKERQRIRNLNTMFSRLKRMVPLMQPDRKPSKVDTLKAATEYIRLLLAVLRDTENNEANGTDFLKNAIAFGQTEALGSELWRMDELLNMSEEHIEDGFSIPPEAITEDGDMTRLMFQHCVLPTYQFIIQVAPDQTSQLSQPC</sequence>
<gene>
    <name evidence="2" type="ORF">MMEN_LOCUS10251</name>
</gene>
<dbReference type="SMART" id="SM00353">
    <property type="entry name" value="HLH"/>
    <property type="match status" value="1"/>
</dbReference>
<accession>A0A8S4AXJ0</accession>
<reference evidence="2" key="1">
    <citation type="submission" date="2021-05" db="EMBL/GenBank/DDBJ databases">
        <authorList>
            <person name="Tigano A."/>
        </authorList>
    </citation>
    <scope>NUCLEOTIDE SEQUENCE</scope>
</reference>
<comment type="caution">
    <text evidence="2">The sequence shown here is derived from an EMBL/GenBank/DDBJ whole genome shotgun (WGS) entry which is preliminary data.</text>
</comment>
<dbReference type="SUPFAM" id="SSF47459">
    <property type="entry name" value="HLH, helix-loop-helix DNA-binding domain"/>
    <property type="match status" value="1"/>
</dbReference>
<dbReference type="InterPro" id="IPR011598">
    <property type="entry name" value="bHLH_dom"/>
</dbReference>
<dbReference type="GO" id="GO:0046983">
    <property type="term" value="F:protein dimerization activity"/>
    <property type="evidence" value="ECO:0007669"/>
    <property type="project" value="InterPro"/>
</dbReference>
<dbReference type="InterPro" id="IPR036638">
    <property type="entry name" value="HLH_DNA-bd_sf"/>
</dbReference>
<dbReference type="Pfam" id="PF00010">
    <property type="entry name" value="HLH"/>
    <property type="match status" value="1"/>
</dbReference>
<organism evidence="2 3">
    <name type="scientific">Menidia menidia</name>
    <name type="common">Atlantic silverside</name>
    <dbReference type="NCBI Taxonomy" id="238744"/>
    <lineage>
        <taxon>Eukaryota</taxon>
        <taxon>Metazoa</taxon>
        <taxon>Chordata</taxon>
        <taxon>Craniata</taxon>
        <taxon>Vertebrata</taxon>
        <taxon>Euteleostomi</taxon>
        <taxon>Actinopterygii</taxon>
        <taxon>Neopterygii</taxon>
        <taxon>Teleostei</taxon>
        <taxon>Neoteleostei</taxon>
        <taxon>Acanthomorphata</taxon>
        <taxon>Ovalentaria</taxon>
        <taxon>Atherinomorphae</taxon>
        <taxon>Atheriniformes</taxon>
        <taxon>Atherinopsidae</taxon>
        <taxon>Menidiinae</taxon>
        <taxon>Menidia</taxon>
    </lineage>
</organism>
<protein>
    <submittedName>
        <fullName evidence="2">(Atlantic silverside) hypothetical protein</fullName>
    </submittedName>
</protein>
<dbReference type="OrthoDB" id="5976910at2759"/>
<feature type="domain" description="BHLH" evidence="1">
    <location>
        <begin position="66"/>
        <end position="118"/>
    </location>
</feature>
<dbReference type="GO" id="GO:0000981">
    <property type="term" value="F:DNA-binding transcription factor activity, RNA polymerase II-specific"/>
    <property type="evidence" value="ECO:0007669"/>
    <property type="project" value="TreeGrafter"/>
</dbReference>
<dbReference type="AlphaFoldDB" id="A0A8S4AXJ0"/>
<evidence type="ECO:0000313" key="2">
    <source>
        <dbReference type="EMBL" id="CAG5919913.1"/>
    </source>
</evidence>
<proteinExistence type="predicted"/>
<evidence type="ECO:0000313" key="3">
    <source>
        <dbReference type="Proteomes" id="UP000677803"/>
    </source>
</evidence>